<evidence type="ECO:0000313" key="4">
    <source>
        <dbReference type="Proteomes" id="UP001497453"/>
    </source>
</evidence>
<feature type="compositionally biased region" description="Low complexity" evidence="1">
    <location>
        <begin position="389"/>
        <end position="399"/>
    </location>
</feature>
<sequence length="405" mass="44015">MTPFERFANSLGMRKDGKAPELEFPPAHWEVDDHDKKESHPDECTRLPGSDPTSPDAQRDDNVQTPPEPLTIAQRIQTMISSLPPLFGTSLHTPPASTSASTSTSTTTAPPVTSTSTDTTQNNEQPVPPAMVSDPQLVALLSSPTIMNGSADKTRPSVWSILDQLRARLPGHIADDHSQPSEGHKESAAEGAQPEIVDEDNSSVMLYAPLIPDDSSEVELAKSEILREPEESRGPGPSTEGGPSRLHFEHPSAKRVWVPSSTKLSIQVNWWGYRLYLPPPVLAVLDDKKIEGTKRAAMITTALKWALDHVPILMVPLQMRPALKMLKLLIPYLAYIGVFVAWSWATIKMLDKGNGVVLTATWLLSVALIPSTWEDNEFPEVIAQRKAAEAQAPAPSTSAGPNPAP</sequence>
<feature type="transmembrane region" description="Helical" evidence="2">
    <location>
        <begin position="353"/>
        <end position="373"/>
    </location>
</feature>
<accession>A0ABP1CEU5</accession>
<evidence type="ECO:0000256" key="1">
    <source>
        <dbReference type="SAM" id="MobiDB-lite"/>
    </source>
</evidence>
<dbReference type="EMBL" id="OZ037944">
    <property type="protein sequence ID" value="CAL1694051.1"/>
    <property type="molecule type" value="Genomic_DNA"/>
</dbReference>
<gene>
    <name evidence="3" type="ORF">GFSPODELE1_LOCUS129</name>
</gene>
<feature type="compositionally biased region" description="Basic and acidic residues" evidence="1">
    <location>
        <begin position="173"/>
        <end position="188"/>
    </location>
</feature>
<feature type="region of interest" description="Disordered" evidence="1">
    <location>
        <begin position="1"/>
        <end position="131"/>
    </location>
</feature>
<proteinExistence type="predicted"/>
<feature type="transmembrane region" description="Helical" evidence="2">
    <location>
        <begin position="328"/>
        <end position="347"/>
    </location>
</feature>
<feature type="region of interest" description="Disordered" evidence="1">
    <location>
        <begin position="225"/>
        <end position="246"/>
    </location>
</feature>
<protein>
    <submittedName>
        <fullName evidence="3">Uncharacterized protein</fullName>
    </submittedName>
</protein>
<feature type="compositionally biased region" description="Basic and acidic residues" evidence="1">
    <location>
        <begin position="29"/>
        <end position="45"/>
    </location>
</feature>
<organism evidence="3 4">
    <name type="scientific">Somion occarium</name>
    <dbReference type="NCBI Taxonomy" id="3059160"/>
    <lineage>
        <taxon>Eukaryota</taxon>
        <taxon>Fungi</taxon>
        <taxon>Dikarya</taxon>
        <taxon>Basidiomycota</taxon>
        <taxon>Agaricomycotina</taxon>
        <taxon>Agaricomycetes</taxon>
        <taxon>Polyporales</taxon>
        <taxon>Cerrenaceae</taxon>
        <taxon>Somion</taxon>
    </lineage>
</organism>
<keyword evidence="2" id="KW-0812">Transmembrane</keyword>
<feature type="region of interest" description="Disordered" evidence="1">
    <location>
        <begin position="172"/>
        <end position="197"/>
    </location>
</feature>
<keyword evidence="2" id="KW-0472">Membrane</keyword>
<dbReference type="Proteomes" id="UP001497453">
    <property type="component" value="Chromosome 1"/>
</dbReference>
<name>A0ABP1CEU5_9APHY</name>
<evidence type="ECO:0000313" key="3">
    <source>
        <dbReference type="EMBL" id="CAL1694051.1"/>
    </source>
</evidence>
<evidence type="ECO:0000256" key="2">
    <source>
        <dbReference type="SAM" id="Phobius"/>
    </source>
</evidence>
<keyword evidence="4" id="KW-1185">Reference proteome</keyword>
<feature type="compositionally biased region" description="Low complexity" evidence="1">
    <location>
        <begin position="89"/>
        <end position="120"/>
    </location>
</feature>
<keyword evidence="2" id="KW-1133">Transmembrane helix</keyword>
<reference evidence="4" key="1">
    <citation type="submission" date="2024-04" db="EMBL/GenBank/DDBJ databases">
        <authorList>
            <person name="Shaw F."/>
            <person name="Minotto A."/>
        </authorList>
    </citation>
    <scope>NUCLEOTIDE SEQUENCE [LARGE SCALE GENOMIC DNA]</scope>
</reference>
<feature type="region of interest" description="Disordered" evidence="1">
    <location>
        <begin position="385"/>
        <end position="405"/>
    </location>
</feature>